<dbReference type="RefSeq" id="WP_306633402.1">
    <property type="nucleotide sequence ID" value="NZ_JAUSXB010000001.1"/>
</dbReference>
<organism evidence="1 2">
    <name type="scientific">Pseudarthrobacter siccitolerans</name>
    <dbReference type="NCBI Taxonomy" id="861266"/>
    <lineage>
        <taxon>Bacteria</taxon>
        <taxon>Bacillati</taxon>
        <taxon>Actinomycetota</taxon>
        <taxon>Actinomycetes</taxon>
        <taxon>Micrococcales</taxon>
        <taxon>Micrococcaceae</taxon>
        <taxon>Pseudarthrobacter</taxon>
    </lineage>
</organism>
<dbReference type="EMBL" id="JAUSXB010000001">
    <property type="protein sequence ID" value="MDQ0672765.1"/>
    <property type="molecule type" value="Genomic_DNA"/>
</dbReference>
<protein>
    <submittedName>
        <fullName evidence="1">Uncharacterized protein</fullName>
    </submittedName>
</protein>
<dbReference type="Proteomes" id="UP001236806">
    <property type="component" value="Unassembled WGS sequence"/>
</dbReference>
<accession>A0ABU0PFN1</accession>
<reference evidence="1 2" key="1">
    <citation type="submission" date="2023-07" db="EMBL/GenBank/DDBJ databases">
        <title>Comparative genomics of wheat-associated soil bacteria to identify genetic determinants of phenazine resistance.</title>
        <authorList>
            <person name="Mouncey N."/>
        </authorList>
    </citation>
    <scope>NUCLEOTIDE SEQUENCE [LARGE SCALE GENOMIC DNA]</scope>
    <source>
        <strain evidence="1 2">W1I3</strain>
    </source>
</reference>
<name>A0ABU0PFN1_9MICC</name>
<keyword evidence="2" id="KW-1185">Reference proteome</keyword>
<gene>
    <name evidence="1" type="ORF">QFZ36_000326</name>
</gene>
<evidence type="ECO:0000313" key="2">
    <source>
        <dbReference type="Proteomes" id="UP001236806"/>
    </source>
</evidence>
<comment type="caution">
    <text evidence="1">The sequence shown here is derived from an EMBL/GenBank/DDBJ whole genome shotgun (WGS) entry which is preliminary data.</text>
</comment>
<proteinExistence type="predicted"/>
<evidence type="ECO:0000313" key="1">
    <source>
        <dbReference type="EMBL" id="MDQ0672765.1"/>
    </source>
</evidence>
<sequence>MLPVTVLARRRIRLPSIAAALGTGQVALHTAFTSLPGPVDHCSASVIAAHGHHQAQTIPDCAAAGTGILALHIPAVPSPLMITAHILAVAATALLLAHGETVLWRMLAWLAPPAIELRPRPLPEWTAPAPLRSSCLPQLHPSLRTRLLRGPPASSPGPLSI</sequence>